<evidence type="ECO:0000313" key="2">
    <source>
        <dbReference type="Proteomes" id="UP001268610"/>
    </source>
</evidence>
<evidence type="ECO:0000313" key="1">
    <source>
        <dbReference type="EMBL" id="MDR9778607.1"/>
    </source>
</evidence>
<accession>A0AAJ2LP95</accession>
<sequence length="126" mass="13865">KQGNLANGIDTLKQLHVHYPQDAKVTADLIILLRLAGRNAEIVNLTNSEKLDSQVEAMPSYAYTAWLGALRDQKQAKQAFDIAQQVYTLSGKTPFHKAKSISAANATNTVNPADTVASIPFDTWYY</sequence>
<comment type="caution">
    <text evidence="1">The sequence shown here is derived from an EMBL/GenBank/DDBJ whole genome shotgun (WGS) entry which is preliminary data.</text>
</comment>
<dbReference type="Proteomes" id="UP001268610">
    <property type="component" value="Unassembled WGS sequence"/>
</dbReference>
<feature type="non-terminal residue" evidence="1">
    <location>
        <position position="1"/>
    </location>
</feature>
<organism evidence="1 2">
    <name type="scientific">Rhizobium hidalgonense</name>
    <dbReference type="NCBI Taxonomy" id="1538159"/>
    <lineage>
        <taxon>Bacteria</taxon>
        <taxon>Pseudomonadati</taxon>
        <taxon>Pseudomonadota</taxon>
        <taxon>Alphaproteobacteria</taxon>
        <taxon>Hyphomicrobiales</taxon>
        <taxon>Rhizobiaceae</taxon>
        <taxon>Rhizobium/Agrobacterium group</taxon>
        <taxon>Rhizobium</taxon>
    </lineage>
</organism>
<reference evidence="1" key="1">
    <citation type="submission" date="2023-04" db="EMBL/GenBank/DDBJ databases">
        <title>Genomic characterization of faba bean (Vicia faba) microsymbionts in Mexican soils.</title>
        <authorList>
            <person name="Rivera Orduna F.N."/>
            <person name="Guevara-Luna J."/>
            <person name="Yan J."/>
            <person name="Arroyo-Herrera I."/>
            <person name="Li Y."/>
            <person name="Vasquez-Murrieta M.S."/>
            <person name="Wang E.T."/>
        </authorList>
    </citation>
    <scope>NUCLEOTIDE SEQUENCE</scope>
    <source>
        <strain evidence="1">CH26</strain>
    </source>
</reference>
<dbReference type="RefSeq" id="WP_310866632.1">
    <property type="nucleotide sequence ID" value="NZ_JAVLSF010001000.1"/>
</dbReference>
<protein>
    <submittedName>
        <fullName evidence="1">Uncharacterized protein</fullName>
    </submittedName>
</protein>
<gene>
    <name evidence="1" type="ORF">RJJ65_39375</name>
</gene>
<dbReference type="EMBL" id="JAVLSF010001000">
    <property type="protein sequence ID" value="MDR9778607.1"/>
    <property type="molecule type" value="Genomic_DNA"/>
</dbReference>
<name>A0AAJ2LP95_9HYPH</name>
<proteinExistence type="predicted"/>
<dbReference type="AlphaFoldDB" id="A0AAJ2LP95"/>
<feature type="non-terminal residue" evidence="1">
    <location>
        <position position="126"/>
    </location>
</feature>